<accession>A0A0A7TYC3</accession>
<evidence type="ECO:0000256" key="4">
    <source>
        <dbReference type="ARBA" id="ARBA00022801"/>
    </source>
</evidence>
<dbReference type="InterPro" id="IPR001461">
    <property type="entry name" value="Aspartic_peptidase_A1"/>
</dbReference>
<keyword evidence="2 7" id="KW-0645">Protease</keyword>
<keyword evidence="5" id="KW-0325">Glycoprotein</keyword>
<keyword evidence="4" id="KW-0378">Hydrolase</keyword>
<evidence type="ECO:0000256" key="2">
    <source>
        <dbReference type="ARBA" id="ARBA00022670"/>
    </source>
</evidence>
<name>A0A0A7TYC3_CICAR</name>
<evidence type="ECO:0000256" key="3">
    <source>
        <dbReference type="ARBA" id="ARBA00022750"/>
    </source>
</evidence>
<dbReference type="PANTHER" id="PTHR13683:SF875">
    <property type="entry name" value="EUKARYOTIC ASPARTYL PROTEASE FAMILY PROTEIN"/>
    <property type="match status" value="1"/>
</dbReference>
<dbReference type="InterPro" id="IPR032861">
    <property type="entry name" value="TAXi_N"/>
</dbReference>
<organism evidence="7">
    <name type="scientific">Cicer arietinum</name>
    <name type="common">Chickpea</name>
    <name type="synonym">Garbanzo</name>
    <dbReference type="NCBI Taxonomy" id="3827"/>
    <lineage>
        <taxon>Eukaryota</taxon>
        <taxon>Viridiplantae</taxon>
        <taxon>Streptophyta</taxon>
        <taxon>Embryophyta</taxon>
        <taxon>Tracheophyta</taxon>
        <taxon>Spermatophyta</taxon>
        <taxon>Magnoliopsida</taxon>
        <taxon>eudicotyledons</taxon>
        <taxon>Gunneridae</taxon>
        <taxon>Pentapetalae</taxon>
        <taxon>rosids</taxon>
        <taxon>fabids</taxon>
        <taxon>Fabales</taxon>
        <taxon>Fabaceae</taxon>
        <taxon>Papilionoideae</taxon>
        <taxon>50 kb inversion clade</taxon>
        <taxon>NPAAA clade</taxon>
        <taxon>Hologalegina</taxon>
        <taxon>IRL clade</taxon>
        <taxon>Cicereae</taxon>
        <taxon>Cicer</taxon>
    </lineage>
</organism>
<dbReference type="InterPro" id="IPR032799">
    <property type="entry name" value="TAXi_C"/>
</dbReference>
<dbReference type="InterPro" id="IPR034161">
    <property type="entry name" value="Pepsin-like_plant"/>
</dbReference>
<dbReference type="InterPro" id="IPR021109">
    <property type="entry name" value="Peptidase_aspartic_dom_sf"/>
</dbReference>
<dbReference type="PANTHER" id="PTHR13683">
    <property type="entry name" value="ASPARTYL PROTEASES"/>
    <property type="match status" value="1"/>
</dbReference>
<dbReference type="PROSITE" id="PS51767">
    <property type="entry name" value="PEPTIDASE_A1"/>
    <property type="match status" value="1"/>
</dbReference>
<dbReference type="Pfam" id="PF14541">
    <property type="entry name" value="TAXi_C"/>
    <property type="match status" value="1"/>
</dbReference>
<feature type="domain" description="Peptidase A1" evidence="6">
    <location>
        <begin position="73"/>
        <end position="359"/>
    </location>
</feature>
<dbReference type="CDD" id="cd05476">
    <property type="entry name" value="pepsin_A_like_plant"/>
    <property type="match status" value="1"/>
</dbReference>
<dbReference type="InterPro" id="IPR033121">
    <property type="entry name" value="PEPTIDASE_A1"/>
</dbReference>
<keyword evidence="3" id="KW-0064">Aspartyl protease</keyword>
<dbReference type="GO" id="GO:0004190">
    <property type="term" value="F:aspartic-type endopeptidase activity"/>
    <property type="evidence" value="ECO:0007669"/>
    <property type="project" value="UniProtKB-KW"/>
</dbReference>
<dbReference type="EMBL" id="KJ151788">
    <property type="protein sequence ID" value="AJA74408.1"/>
    <property type="molecule type" value="Genomic_DNA"/>
</dbReference>
<sequence length="359" mass="38912">MHFYINQFIFACCLAIVVVPMMCTGYLPLNRVVPLNHRVEMETLRAHDRARNSKILHGAVSFPVQGNSMFGMYTTTVKLGSPPREYIVLIDTGSDLLWCTYTYGYQDNSTTSGVYVTDEMHFDMILGQPSPSSVNSSATFSFGCGTHLGGGLIETPTLFDGTFGFGPGPLSVVSQLSTREIITNAFSHCLKGDGNGGGILALGAVVEPKIVYSPLAPSKSHYYMNLESIAINGQLLSIDPVAFLPAKYGDRGTTIDSGTTLAYLFPEVYNPLVNAITSMVPQFSHPFVLAGNPVDKFPLVSFNFAGGASMDVKPAQYLVQSDFRNAGLWCIGFQKVESGHQILGDLVLKDKIVVYDLAN</sequence>
<dbReference type="Pfam" id="PF14543">
    <property type="entry name" value="TAXi_N"/>
    <property type="match status" value="1"/>
</dbReference>
<dbReference type="Gene3D" id="2.40.70.10">
    <property type="entry name" value="Acid Proteases"/>
    <property type="match status" value="3"/>
</dbReference>
<protein>
    <submittedName>
        <fullName evidence="7">Aspartic protease</fullName>
    </submittedName>
</protein>
<dbReference type="AlphaFoldDB" id="A0A0A7TYC3"/>
<evidence type="ECO:0000259" key="6">
    <source>
        <dbReference type="PROSITE" id="PS51767"/>
    </source>
</evidence>
<reference evidence="7" key="1">
    <citation type="journal article" date="2015" name="Comput. Biol. Med.">
        <title>Genome-wide identification and structure-function studies of proteases and protease inhibitors in Cicer arietinum (chickpea).</title>
        <authorList>
            <person name="Sharma R."/>
            <person name="Suresh C.G."/>
        </authorList>
    </citation>
    <scope>NUCLEOTIDE SEQUENCE</scope>
</reference>
<dbReference type="GO" id="GO:0006508">
    <property type="term" value="P:proteolysis"/>
    <property type="evidence" value="ECO:0007669"/>
    <property type="project" value="UniProtKB-KW"/>
</dbReference>
<dbReference type="PRINTS" id="PR00792">
    <property type="entry name" value="PEPSIN"/>
</dbReference>
<proteinExistence type="inferred from homology"/>
<evidence type="ECO:0000256" key="1">
    <source>
        <dbReference type="ARBA" id="ARBA00007447"/>
    </source>
</evidence>
<evidence type="ECO:0000256" key="5">
    <source>
        <dbReference type="ARBA" id="ARBA00023180"/>
    </source>
</evidence>
<dbReference type="SUPFAM" id="SSF50630">
    <property type="entry name" value="Acid proteases"/>
    <property type="match status" value="1"/>
</dbReference>
<comment type="similarity">
    <text evidence="1">Belongs to the peptidase A1 family.</text>
</comment>
<evidence type="ECO:0000313" key="7">
    <source>
        <dbReference type="EMBL" id="AJA74408.1"/>
    </source>
</evidence>